<evidence type="ECO:0000313" key="1">
    <source>
        <dbReference type="EMBL" id="RED26622.1"/>
    </source>
</evidence>
<comment type="caution">
    <text evidence="1">The sequence shown here is derived from an EMBL/GenBank/DDBJ whole genome shotgun (WGS) entry which is preliminary data.</text>
</comment>
<dbReference type="EMBL" id="QRDQ01000007">
    <property type="protein sequence ID" value="RED26622.1"/>
    <property type="molecule type" value="Genomic_DNA"/>
</dbReference>
<organism evidence="1 2">
    <name type="scientific">Flavobacterium cutihirudinis</name>
    <dbReference type="NCBI Taxonomy" id="1265740"/>
    <lineage>
        <taxon>Bacteria</taxon>
        <taxon>Pseudomonadati</taxon>
        <taxon>Bacteroidota</taxon>
        <taxon>Flavobacteriia</taxon>
        <taxon>Flavobacteriales</taxon>
        <taxon>Flavobacteriaceae</taxon>
        <taxon>Flavobacterium</taxon>
    </lineage>
</organism>
<dbReference type="AlphaFoldDB" id="A0A3D9G246"/>
<dbReference type="Proteomes" id="UP000257004">
    <property type="component" value="Unassembled WGS sequence"/>
</dbReference>
<proteinExistence type="predicted"/>
<evidence type="ECO:0000313" key="2">
    <source>
        <dbReference type="Proteomes" id="UP000257004"/>
    </source>
</evidence>
<name>A0A3D9G246_9FLAO</name>
<sequence length="106" mass="12358">MRIYIHTLDPKQLEVLIFKSVEKTLETWEIKKSKKGDFYLTPISSQYNNIVLLQLYASKEKLTVYHTYWTNVKKPTDAVNAIVLGMFTATLLTHFGNDFTKLELTK</sequence>
<gene>
    <name evidence="1" type="ORF">BD847_0542</name>
</gene>
<reference evidence="1 2" key="1">
    <citation type="submission" date="2018-07" db="EMBL/GenBank/DDBJ databases">
        <title>Genomic Encyclopedia of Archaeal and Bacterial Type Strains, Phase II (KMG-II): from individual species to whole genera.</title>
        <authorList>
            <person name="Goeker M."/>
        </authorList>
    </citation>
    <scope>NUCLEOTIDE SEQUENCE [LARGE SCALE GENOMIC DNA]</scope>
    <source>
        <strain evidence="1 2">DSM 25795</strain>
    </source>
</reference>
<keyword evidence="2" id="KW-1185">Reference proteome</keyword>
<accession>A0A3D9G246</accession>
<protein>
    <recommendedName>
        <fullName evidence="3">Antibiotic biosynthesis monooxygenase</fullName>
    </recommendedName>
</protein>
<evidence type="ECO:0008006" key="3">
    <source>
        <dbReference type="Google" id="ProtNLM"/>
    </source>
</evidence>